<evidence type="ECO:0000256" key="1">
    <source>
        <dbReference type="ARBA" id="ARBA00004117"/>
    </source>
</evidence>
<protein>
    <recommendedName>
        <fullName evidence="4 5">Flagellar hook-basal body complex protein FliE</fullName>
    </recommendedName>
</protein>
<keyword evidence="6" id="KW-0966">Cell projection</keyword>
<accession>A0A1E5G617</accession>
<keyword evidence="7" id="KW-1185">Reference proteome</keyword>
<dbReference type="InterPro" id="IPR001624">
    <property type="entry name" value="FliE"/>
</dbReference>
<keyword evidence="6" id="KW-0969">Cilium</keyword>
<proteinExistence type="inferred from homology"/>
<reference evidence="6 7" key="1">
    <citation type="submission" date="2016-09" db="EMBL/GenBank/DDBJ databases">
        <title>Draft genome sequence for the type strain of Desulfuribacillus alkaliarsenatis AHT28, an obligately anaerobic, sulfidogenic bacterium isolated from Russian soda lake sediments.</title>
        <authorList>
            <person name="Abin C.A."/>
            <person name="Hollibaugh J.T."/>
        </authorList>
    </citation>
    <scope>NUCLEOTIDE SEQUENCE [LARGE SCALE GENOMIC DNA]</scope>
    <source>
        <strain evidence="6 7">AHT28</strain>
    </source>
</reference>
<name>A0A1E5G617_9FIRM</name>
<dbReference type="GO" id="GO:0009425">
    <property type="term" value="C:bacterial-type flagellum basal body"/>
    <property type="evidence" value="ECO:0007669"/>
    <property type="project" value="UniProtKB-SubCell"/>
</dbReference>
<dbReference type="AlphaFoldDB" id="A0A1E5G617"/>
<evidence type="ECO:0000313" key="6">
    <source>
        <dbReference type="EMBL" id="OEF98603.1"/>
    </source>
</evidence>
<comment type="subcellular location">
    <subcellularLocation>
        <location evidence="1 4">Bacterial flagellum basal body</location>
    </subcellularLocation>
</comment>
<keyword evidence="3 4" id="KW-0975">Bacterial flagellum</keyword>
<comment type="caution">
    <text evidence="6">The sequence shown here is derived from an EMBL/GenBank/DDBJ whole genome shotgun (WGS) entry which is preliminary data.</text>
</comment>
<dbReference type="STRING" id="766136.BHF68_02765"/>
<organism evidence="6 7">
    <name type="scientific">Desulfuribacillus alkaliarsenatis</name>
    <dbReference type="NCBI Taxonomy" id="766136"/>
    <lineage>
        <taxon>Bacteria</taxon>
        <taxon>Bacillati</taxon>
        <taxon>Bacillota</taxon>
        <taxon>Desulfuribacillia</taxon>
        <taxon>Desulfuribacillales</taxon>
        <taxon>Desulfuribacillaceae</taxon>
        <taxon>Desulfuribacillus</taxon>
    </lineage>
</organism>
<dbReference type="NCBIfam" id="TIGR00205">
    <property type="entry name" value="fliE"/>
    <property type="match status" value="1"/>
</dbReference>
<dbReference type="PANTHER" id="PTHR34653:SF1">
    <property type="entry name" value="FLAGELLAR HOOK-BASAL BODY COMPLEX PROTEIN FLIE"/>
    <property type="match status" value="1"/>
</dbReference>
<dbReference type="GO" id="GO:0071973">
    <property type="term" value="P:bacterial-type flagellum-dependent cell motility"/>
    <property type="evidence" value="ECO:0007669"/>
    <property type="project" value="InterPro"/>
</dbReference>
<dbReference type="Proteomes" id="UP000094296">
    <property type="component" value="Unassembled WGS sequence"/>
</dbReference>
<dbReference type="PRINTS" id="PR01006">
    <property type="entry name" value="FLGHOOKFLIE"/>
</dbReference>
<dbReference type="RefSeq" id="WP_069642095.1">
    <property type="nucleotide sequence ID" value="NZ_MIJE01000001.1"/>
</dbReference>
<dbReference type="GO" id="GO:0005198">
    <property type="term" value="F:structural molecule activity"/>
    <property type="evidence" value="ECO:0007669"/>
    <property type="project" value="UniProtKB-UniRule"/>
</dbReference>
<evidence type="ECO:0000256" key="3">
    <source>
        <dbReference type="ARBA" id="ARBA00023143"/>
    </source>
</evidence>
<dbReference type="GO" id="GO:0003774">
    <property type="term" value="F:cytoskeletal motor activity"/>
    <property type="evidence" value="ECO:0007669"/>
    <property type="project" value="InterPro"/>
</dbReference>
<evidence type="ECO:0000256" key="2">
    <source>
        <dbReference type="ARBA" id="ARBA00009272"/>
    </source>
</evidence>
<evidence type="ECO:0000313" key="7">
    <source>
        <dbReference type="Proteomes" id="UP000094296"/>
    </source>
</evidence>
<comment type="similarity">
    <text evidence="2 4">Belongs to the FliE family.</text>
</comment>
<dbReference type="EMBL" id="MIJE01000001">
    <property type="protein sequence ID" value="OEF98603.1"/>
    <property type="molecule type" value="Genomic_DNA"/>
</dbReference>
<dbReference type="PANTHER" id="PTHR34653">
    <property type="match status" value="1"/>
</dbReference>
<evidence type="ECO:0000256" key="4">
    <source>
        <dbReference type="HAMAP-Rule" id="MF_00724"/>
    </source>
</evidence>
<sequence>MVDKLNGLNIGINQLQRLQPVTNKTESTNSVSFGDTLKQALNQVNKLENESSKMGKLLAAGKIDNLHDVVIAGQKASIAVELTVQVRNKAVEAYQEVMRMQV</sequence>
<evidence type="ECO:0000256" key="5">
    <source>
        <dbReference type="NCBIfam" id="TIGR00205"/>
    </source>
</evidence>
<gene>
    <name evidence="4" type="primary">fliE</name>
    <name evidence="6" type="ORF">BHF68_02765</name>
</gene>
<keyword evidence="6" id="KW-0282">Flagellum</keyword>
<dbReference type="HAMAP" id="MF_00724">
    <property type="entry name" value="FliE"/>
    <property type="match status" value="1"/>
</dbReference>
<dbReference type="Pfam" id="PF02049">
    <property type="entry name" value="FliE"/>
    <property type="match status" value="1"/>
</dbReference>